<evidence type="ECO:0000313" key="3">
    <source>
        <dbReference type="Proteomes" id="UP000597507"/>
    </source>
</evidence>
<dbReference type="Proteomes" id="UP000597507">
    <property type="component" value="Unassembled WGS sequence"/>
</dbReference>
<dbReference type="PANTHER" id="PTHR32329:SF2">
    <property type="entry name" value="BIFUNCTIONAL PROTEIN [INCLUDES 2-HYDROXYACYL-COA DEHYDRATASE (N-TER) AND ITS ACTIVATOR DOMAIN (C_TERM)"/>
    <property type="match status" value="1"/>
</dbReference>
<dbReference type="EMBL" id="BMKS01000007">
    <property type="protein sequence ID" value="GGG37215.1"/>
    <property type="molecule type" value="Genomic_DNA"/>
</dbReference>
<dbReference type="PANTHER" id="PTHR32329">
    <property type="entry name" value="BIFUNCTIONAL PROTEIN [INCLUDES 2-HYDROXYACYL-COA DEHYDRATASE (N-TER) AND ITS ACTIVATOR DOMAIN (C_TERM)-RELATED"/>
    <property type="match status" value="1"/>
</dbReference>
<keyword evidence="3" id="KW-1185">Reference proteome</keyword>
<comment type="caution">
    <text evidence="2">The sequence shown here is derived from an EMBL/GenBank/DDBJ whole genome shotgun (WGS) entry which is preliminary data.</text>
</comment>
<organism evidence="2 3">
    <name type="scientific">Caldovatus sediminis</name>
    <dbReference type="NCBI Taxonomy" id="2041189"/>
    <lineage>
        <taxon>Bacteria</taxon>
        <taxon>Pseudomonadati</taxon>
        <taxon>Pseudomonadota</taxon>
        <taxon>Alphaproteobacteria</taxon>
        <taxon>Acetobacterales</taxon>
        <taxon>Roseomonadaceae</taxon>
        <taxon>Caldovatus</taxon>
    </lineage>
</organism>
<protein>
    <recommendedName>
        <fullName evidence="1">DUF2229 domain-containing protein</fullName>
    </recommendedName>
</protein>
<gene>
    <name evidence="2" type="ORF">GCM10010964_26310</name>
</gene>
<evidence type="ECO:0000259" key="1">
    <source>
        <dbReference type="Pfam" id="PF09989"/>
    </source>
</evidence>
<dbReference type="AlphaFoldDB" id="A0A8J3EBH5"/>
<dbReference type="Pfam" id="PF09989">
    <property type="entry name" value="DUF2229"/>
    <property type="match status" value="1"/>
</dbReference>
<proteinExistence type="predicted"/>
<name>A0A8J3EBH5_9PROT</name>
<reference evidence="2 3" key="1">
    <citation type="journal article" date="2014" name="Int. J. Syst. Evol. Microbiol.">
        <title>Complete genome sequence of Corynebacterium casei LMG S-19264T (=DSM 44701T), isolated from a smear-ripened cheese.</title>
        <authorList>
            <consortium name="US DOE Joint Genome Institute (JGI-PGF)"/>
            <person name="Walter F."/>
            <person name="Albersmeier A."/>
            <person name="Kalinowski J."/>
            <person name="Ruckert C."/>
        </authorList>
    </citation>
    <scope>NUCLEOTIDE SEQUENCE [LARGE SCALE GENOMIC DNA]</scope>
    <source>
        <strain evidence="2 3">CGMCC 1.16330</strain>
    </source>
</reference>
<dbReference type="InterPro" id="IPR051805">
    <property type="entry name" value="Dehydratase_Activator_Redct"/>
</dbReference>
<feature type="domain" description="DUF2229" evidence="1">
    <location>
        <begin position="17"/>
        <end position="247"/>
    </location>
</feature>
<sequence length="384" mass="42998">MFGRKPSAAPGPRPRLRIGIPRTLNIWSTHQFWIGLFEALGIEARSIVFSSDTSEEQGREFGRGRGTVDCCYPVKCMSGHYGELIFGQKRRIDVLFSPMIYSLPSMLHGHVADSLACPRVMAAPENIRAGFTREKDVFAEQGIRYLAPLVSLGDPRLVAKQLHPALAEMLPGLPMKEVQRAVDAGYQALSAFNDRLRGRSREILAWCAREGRPCILVLARPYHMDPGIGHEIETDLQAHGYPILWSQYLPTDGDLMDWLFGEQVRAGEIRSPFDIADVWPTSYSANTNEILWGAKFAARTPWITCVIRLTSYECGMDQPTYTPVQQTVERSGTLYFSFQDLDSTKPAGSVKIRVETIAYYLERMSADIIGRKQARMPPGCPLLG</sequence>
<evidence type="ECO:0000313" key="2">
    <source>
        <dbReference type="EMBL" id="GGG37215.1"/>
    </source>
</evidence>
<dbReference type="InterPro" id="IPR018709">
    <property type="entry name" value="CoA_activase_DUF2229"/>
</dbReference>
<accession>A0A8J3EBH5</accession>